<dbReference type="HAMAP" id="MF_00909">
    <property type="entry name" value="FtsZ"/>
    <property type="match status" value="1"/>
</dbReference>
<keyword evidence="5 9" id="KW-0132">Cell division</keyword>
<dbReference type="InterPro" id="IPR017975">
    <property type="entry name" value="Tubulin_CS"/>
</dbReference>
<keyword evidence="3 5" id="KW-0342">GTP-binding</keyword>
<dbReference type="CDD" id="cd02201">
    <property type="entry name" value="FtsZ_type1"/>
    <property type="match status" value="1"/>
</dbReference>
<dbReference type="AlphaFoldDB" id="A0A218NNN7"/>
<dbReference type="GO" id="GO:0051258">
    <property type="term" value="P:protein polymerization"/>
    <property type="evidence" value="ECO:0007669"/>
    <property type="project" value="UniProtKB-UniRule"/>
</dbReference>
<evidence type="ECO:0000256" key="4">
    <source>
        <dbReference type="ARBA" id="ARBA00023210"/>
    </source>
</evidence>
<comment type="caution">
    <text evidence="5">Lacks conserved residue(s) required for the propagation of feature annotation.</text>
</comment>
<comment type="subcellular location">
    <subcellularLocation>
        <location evidence="5">Cytoplasm</location>
    </subcellularLocation>
    <text evidence="5">Assembles at midcell at the inner surface of the cytoplasmic membrane.</text>
</comment>
<feature type="domain" description="Tubulin/FtsZ 2-layer sandwich" evidence="8">
    <location>
        <begin position="206"/>
        <end position="323"/>
    </location>
</feature>
<evidence type="ECO:0000256" key="1">
    <source>
        <dbReference type="ARBA" id="ARBA00009690"/>
    </source>
</evidence>
<sequence>MMPADDRIDDLSAKIGIVGLGGMGSNAINHLFNAGIKSADTIAMNTDIKHLSIINAQKKLLLGKSITRGLGAGGFPEVALKAAESSEDEVRSAIKGYDILFLIAGMGGGTGSGTIPYLAKLGKEQGSLVVSFVTYPFHLERSRRISADASIEKLSKNSDSTIIIENEKLLSYAPNLPIDKALGIVDNVILNSVKGITDTISLPSLINLDFADLKSVLGNSGTALISIGYGSGVDRVEKAIRSNKEHPLLNAELENARSALVHVTGGPDLTIADATRLGEGVTEGMDNKANVIFGARLSNDLGDQVKVVSVITGVKPKLYDPSANKSKPASSEFLSNLYSI</sequence>
<evidence type="ECO:0000256" key="5">
    <source>
        <dbReference type="HAMAP-Rule" id="MF_00909"/>
    </source>
</evidence>
<dbReference type="GO" id="GO:0005874">
    <property type="term" value="C:microtubule"/>
    <property type="evidence" value="ECO:0007669"/>
    <property type="project" value="InterPro"/>
</dbReference>
<keyword evidence="5" id="KW-0131">Cell cycle</keyword>
<dbReference type="InterPro" id="IPR008280">
    <property type="entry name" value="Tub_FtsZ_C"/>
</dbReference>
<keyword evidence="2 5" id="KW-0547">Nucleotide-binding</keyword>
<feature type="binding site" evidence="5">
    <location>
        <position position="143"/>
    </location>
    <ligand>
        <name>GTP</name>
        <dbReference type="ChEBI" id="CHEBI:37565"/>
    </ligand>
</feature>
<protein>
    <recommendedName>
        <fullName evidence="5 6">Cell division protein FtsZ</fullName>
    </recommendedName>
</protein>
<reference evidence="9 10" key="1">
    <citation type="journal article" date="2017" name="Nat. Commun.">
        <title>'ARMAN' archaea depend on association with euryarchaeal host in culture and in situ.</title>
        <authorList>
            <person name="Golyshina O."/>
            <person name="Toshchakov S."/>
            <person name="Makarova K."/>
            <person name="Gavrilov S."/>
            <person name="Korzhenkov A."/>
            <person name="La Cono V."/>
            <person name="Arcadi E."/>
            <person name="Nechitaylo T."/>
            <person name="Ferrer M."/>
            <person name="Kublanov I."/>
            <person name="Wolf Y."/>
            <person name="Yakimov M."/>
            <person name="Golyshin P."/>
            <person name="Slesarev A."/>
            <person name="Kozyavkin S."/>
        </authorList>
    </citation>
    <scope>NUCLEOTIDE SEQUENCE [LARGE SCALE GENOMIC DNA]</scope>
    <source>
        <strain evidence="9 10">Mia14</strain>
    </source>
</reference>
<dbReference type="Gene3D" id="3.40.50.1440">
    <property type="entry name" value="Tubulin/FtsZ, GTPase domain"/>
    <property type="match status" value="1"/>
</dbReference>
<feature type="binding site" evidence="5">
    <location>
        <begin position="109"/>
        <end position="111"/>
    </location>
    <ligand>
        <name>GTP</name>
        <dbReference type="ChEBI" id="CHEBI:37565"/>
    </ligand>
</feature>
<dbReference type="InterPro" id="IPR045061">
    <property type="entry name" value="FtsZ/CetZ"/>
</dbReference>
<evidence type="ECO:0000256" key="6">
    <source>
        <dbReference type="NCBIfam" id="TIGR00065"/>
    </source>
</evidence>
<dbReference type="Pfam" id="PF12327">
    <property type="entry name" value="FtsZ_C"/>
    <property type="match status" value="1"/>
</dbReference>
<dbReference type="NCBIfam" id="TIGR00065">
    <property type="entry name" value="ftsZ"/>
    <property type="match status" value="1"/>
</dbReference>
<dbReference type="GO" id="GO:0032153">
    <property type="term" value="C:cell division site"/>
    <property type="evidence" value="ECO:0007669"/>
    <property type="project" value="UniProtKB-UniRule"/>
</dbReference>
<dbReference type="EMBL" id="CP019964">
    <property type="protein sequence ID" value="ASI14073.1"/>
    <property type="molecule type" value="Genomic_DNA"/>
</dbReference>
<comment type="function">
    <text evidence="5">Essential cell division protein that forms a contractile ring structure (Z ring) at the future cell division site. The regulation of the ring assembly controls the timing and the location of cell division. One of the functions of the FtsZ ring is to recruit other cell division proteins to the septum to produce a new cell wall between the dividing cells. Binds GTP and shows GTPase activity.</text>
</comment>
<dbReference type="SUPFAM" id="SSF52490">
    <property type="entry name" value="Tubulin nucleotide-binding domain-like"/>
    <property type="match status" value="1"/>
</dbReference>
<dbReference type="InterPro" id="IPR036525">
    <property type="entry name" value="Tubulin/FtsZ_GTPase_sf"/>
</dbReference>
<dbReference type="Pfam" id="PF00091">
    <property type="entry name" value="Tubulin"/>
    <property type="match status" value="1"/>
</dbReference>
<dbReference type="Proteomes" id="UP000197679">
    <property type="component" value="Chromosome"/>
</dbReference>
<dbReference type="PROSITE" id="PS00227">
    <property type="entry name" value="TUBULIN"/>
    <property type="match status" value="1"/>
</dbReference>
<organism evidence="9 10">
    <name type="scientific">Candidatus Mancarchaeum acidiphilum</name>
    <dbReference type="NCBI Taxonomy" id="1920749"/>
    <lineage>
        <taxon>Archaea</taxon>
        <taxon>Candidatus Micrarchaeota</taxon>
        <taxon>Candidatus Mancarchaeum</taxon>
    </lineage>
</organism>
<dbReference type="GO" id="GO:0005525">
    <property type="term" value="F:GTP binding"/>
    <property type="evidence" value="ECO:0007669"/>
    <property type="project" value="UniProtKB-UniRule"/>
</dbReference>
<comment type="similarity">
    <text evidence="1 5">Belongs to the FtsZ family.</text>
</comment>
<dbReference type="SMART" id="SM00865">
    <property type="entry name" value="Tubulin_C"/>
    <property type="match status" value="1"/>
</dbReference>
<dbReference type="PRINTS" id="PR00423">
    <property type="entry name" value="CELLDVISFTSZ"/>
</dbReference>
<dbReference type="GO" id="GO:0007017">
    <property type="term" value="P:microtubule-based process"/>
    <property type="evidence" value="ECO:0007669"/>
    <property type="project" value="InterPro"/>
</dbReference>
<feature type="domain" description="Tubulin/FtsZ GTPase" evidence="7">
    <location>
        <begin position="14"/>
        <end position="204"/>
    </location>
</feature>
<evidence type="ECO:0000313" key="10">
    <source>
        <dbReference type="Proteomes" id="UP000197679"/>
    </source>
</evidence>
<evidence type="ECO:0000259" key="7">
    <source>
        <dbReference type="SMART" id="SM00864"/>
    </source>
</evidence>
<evidence type="ECO:0000256" key="2">
    <source>
        <dbReference type="ARBA" id="ARBA00022741"/>
    </source>
</evidence>
<keyword evidence="10" id="KW-1185">Reference proteome</keyword>
<dbReference type="KEGG" id="marh:Mia14_0779"/>
<name>A0A218NNN7_9ARCH</name>
<dbReference type="InterPro" id="IPR003008">
    <property type="entry name" value="Tubulin_FtsZ_GTPase"/>
</dbReference>
<gene>
    <name evidence="5" type="primary">ftsZ</name>
    <name evidence="9" type="ORF">Mia14_0779</name>
</gene>
<feature type="binding site" evidence="5">
    <location>
        <position position="140"/>
    </location>
    <ligand>
        <name>GTP</name>
        <dbReference type="ChEBI" id="CHEBI:37565"/>
    </ligand>
</feature>
<comment type="subunit">
    <text evidence="5">Homodimer. Polymerizes to form a dynamic ring structure in a strictly GTP-dependent manner. Interacts directly with several other division proteins.</text>
</comment>
<proteinExistence type="inferred from homology"/>
<dbReference type="InterPro" id="IPR024757">
    <property type="entry name" value="FtsZ_C"/>
</dbReference>
<evidence type="ECO:0000259" key="8">
    <source>
        <dbReference type="SMART" id="SM00865"/>
    </source>
</evidence>
<dbReference type="GO" id="GO:0005737">
    <property type="term" value="C:cytoplasm"/>
    <property type="evidence" value="ECO:0007669"/>
    <property type="project" value="UniProtKB-SubCell"/>
</dbReference>
<dbReference type="InterPro" id="IPR018316">
    <property type="entry name" value="Tubulin/FtsZ_2-layer-sand-dom"/>
</dbReference>
<dbReference type="InterPro" id="IPR000158">
    <property type="entry name" value="Cell_div_FtsZ"/>
</dbReference>
<evidence type="ECO:0000256" key="3">
    <source>
        <dbReference type="ARBA" id="ARBA00023134"/>
    </source>
</evidence>
<dbReference type="SUPFAM" id="SSF55307">
    <property type="entry name" value="Tubulin C-terminal domain-like"/>
    <property type="match status" value="1"/>
</dbReference>
<evidence type="ECO:0000313" key="9">
    <source>
        <dbReference type="EMBL" id="ASI14073.1"/>
    </source>
</evidence>
<keyword evidence="5" id="KW-0963">Cytoplasm</keyword>
<accession>A0A218NNN7</accession>
<feature type="binding site" evidence="5">
    <location>
        <position position="186"/>
    </location>
    <ligand>
        <name>GTP</name>
        <dbReference type="ChEBI" id="CHEBI:37565"/>
    </ligand>
</feature>
<dbReference type="GO" id="GO:0043093">
    <property type="term" value="P:FtsZ-dependent cytokinesis"/>
    <property type="evidence" value="ECO:0007669"/>
    <property type="project" value="UniProtKB-UniRule"/>
</dbReference>
<dbReference type="PANTHER" id="PTHR30314:SF3">
    <property type="entry name" value="MITOCHONDRIAL DIVISION PROTEIN FSZA"/>
    <property type="match status" value="1"/>
</dbReference>
<keyword evidence="4 5" id="KW-0717">Septation</keyword>
<dbReference type="SMART" id="SM00864">
    <property type="entry name" value="Tubulin"/>
    <property type="match status" value="1"/>
</dbReference>
<dbReference type="GO" id="GO:0003924">
    <property type="term" value="F:GTPase activity"/>
    <property type="evidence" value="ECO:0007669"/>
    <property type="project" value="UniProtKB-UniRule"/>
</dbReference>
<dbReference type="PANTHER" id="PTHR30314">
    <property type="entry name" value="CELL DIVISION PROTEIN FTSZ-RELATED"/>
    <property type="match status" value="1"/>
</dbReference>